<proteinExistence type="predicted"/>
<organism evidence="2 3">
    <name type="scientific">Trichoplax adhaerens</name>
    <name type="common">Trichoplax reptans</name>
    <dbReference type="NCBI Taxonomy" id="10228"/>
    <lineage>
        <taxon>Eukaryota</taxon>
        <taxon>Metazoa</taxon>
        <taxon>Placozoa</taxon>
        <taxon>Uniplacotomia</taxon>
        <taxon>Trichoplacea</taxon>
        <taxon>Trichoplacidae</taxon>
        <taxon>Trichoplax</taxon>
    </lineage>
</organism>
<dbReference type="Proteomes" id="UP000009022">
    <property type="component" value="Unassembled WGS sequence"/>
</dbReference>
<dbReference type="InParanoid" id="B3SA91"/>
<keyword evidence="3" id="KW-1185">Reference proteome</keyword>
<evidence type="ECO:0000313" key="2">
    <source>
        <dbReference type="EMBL" id="EDV20398.1"/>
    </source>
</evidence>
<dbReference type="AlphaFoldDB" id="B3SA91"/>
<feature type="transmembrane region" description="Helical" evidence="1">
    <location>
        <begin position="111"/>
        <end position="130"/>
    </location>
</feature>
<dbReference type="HOGENOM" id="CLU_1290461_0_0_1"/>
<sequence>MSGLSRQQYVQQPQMMLQPEQQLQAAQQQPQIESQVQRIQQYSMAQQVQTEQQQPSLGQQMYMQSQSMSQSYPIQQSHIQITYQKQAAQQSCCYSCCCSRPRILSNQMHSVNFKLGICMLIVGVTSLYIINGALATAAIRNKTNIHLNIPAVQFYNQPEVALPPRLMQAGTAYPSPVYRKDEQITPTAYNPGNVEAMSKPIPQELPQYSSVVNR</sequence>
<gene>
    <name evidence="2" type="ORF">TRIADDRAFT_61179</name>
</gene>
<keyword evidence="1" id="KW-0812">Transmembrane</keyword>
<protein>
    <submittedName>
        <fullName evidence="2">Uncharacterized protein</fullName>
    </submittedName>
</protein>
<accession>B3SA91</accession>
<keyword evidence="1" id="KW-1133">Transmembrane helix</keyword>
<reference evidence="2 3" key="1">
    <citation type="journal article" date="2008" name="Nature">
        <title>The Trichoplax genome and the nature of placozoans.</title>
        <authorList>
            <person name="Srivastava M."/>
            <person name="Begovic E."/>
            <person name="Chapman J."/>
            <person name="Putnam N.H."/>
            <person name="Hellsten U."/>
            <person name="Kawashima T."/>
            <person name="Kuo A."/>
            <person name="Mitros T."/>
            <person name="Salamov A."/>
            <person name="Carpenter M.L."/>
            <person name="Signorovitch A.Y."/>
            <person name="Moreno M.A."/>
            <person name="Kamm K."/>
            <person name="Grimwood J."/>
            <person name="Schmutz J."/>
            <person name="Shapiro H."/>
            <person name="Grigoriev I.V."/>
            <person name="Buss L.W."/>
            <person name="Schierwater B."/>
            <person name="Dellaporta S.L."/>
            <person name="Rokhsar D.S."/>
        </authorList>
    </citation>
    <scope>NUCLEOTIDE SEQUENCE [LARGE SCALE GENOMIC DNA]</scope>
    <source>
        <strain evidence="2 3">Grell-BS-1999</strain>
    </source>
</reference>
<keyword evidence="1" id="KW-0472">Membrane</keyword>
<dbReference type="EMBL" id="DS985260">
    <property type="protein sequence ID" value="EDV20398.1"/>
    <property type="molecule type" value="Genomic_DNA"/>
</dbReference>
<dbReference type="GeneID" id="6758305"/>
<evidence type="ECO:0000256" key="1">
    <source>
        <dbReference type="SAM" id="Phobius"/>
    </source>
</evidence>
<dbReference type="KEGG" id="tad:TRIADDRAFT_61179"/>
<evidence type="ECO:0000313" key="3">
    <source>
        <dbReference type="Proteomes" id="UP000009022"/>
    </source>
</evidence>
<dbReference type="RefSeq" id="XP_002117092.1">
    <property type="nucleotide sequence ID" value="XM_002117056.1"/>
</dbReference>
<name>B3SA91_TRIAD</name>
<dbReference type="CTD" id="6758305"/>